<feature type="region of interest" description="Disordered" evidence="1">
    <location>
        <begin position="272"/>
        <end position="299"/>
    </location>
</feature>
<feature type="region of interest" description="Disordered" evidence="1">
    <location>
        <begin position="132"/>
        <end position="165"/>
    </location>
</feature>
<evidence type="ECO:0000256" key="1">
    <source>
        <dbReference type="SAM" id="MobiDB-lite"/>
    </source>
</evidence>
<reference evidence="4" key="1">
    <citation type="journal article" date="2015" name="PLoS Genet.">
        <title>The dynamic genome and transcriptome of the human fungal pathogen Blastomyces and close relative Emmonsia.</title>
        <authorList>
            <person name="Munoz J.F."/>
            <person name="Gauthier G.M."/>
            <person name="Desjardins C.A."/>
            <person name="Gallo J.E."/>
            <person name="Holder J."/>
            <person name="Sullivan T.D."/>
            <person name="Marty A.J."/>
            <person name="Carmen J.C."/>
            <person name="Chen Z."/>
            <person name="Ding L."/>
            <person name="Gujja S."/>
            <person name="Magrini V."/>
            <person name="Misas E."/>
            <person name="Mitreva M."/>
            <person name="Priest M."/>
            <person name="Saif S."/>
            <person name="Whiston E.A."/>
            <person name="Young S."/>
            <person name="Zeng Q."/>
            <person name="Goldman W.E."/>
            <person name="Mardis E.R."/>
            <person name="Taylor J.W."/>
            <person name="McEwen J.G."/>
            <person name="Clay O.K."/>
            <person name="Klein B.S."/>
            <person name="Cuomo C.A."/>
        </authorList>
    </citation>
    <scope>NUCLEOTIDE SEQUENCE [LARGE SCALE GENOMIC DNA]</scope>
    <source>
        <strain evidence="4">UAMH 139</strain>
    </source>
</reference>
<dbReference type="Proteomes" id="UP000053573">
    <property type="component" value="Unassembled WGS sequence"/>
</dbReference>
<evidence type="ECO:0000313" key="3">
    <source>
        <dbReference type="EMBL" id="KLJ08348.1"/>
    </source>
</evidence>
<proteinExistence type="predicted"/>
<dbReference type="AlphaFoldDB" id="A0A0H1BB92"/>
<keyword evidence="2" id="KW-0472">Membrane</keyword>
<protein>
    <submittedName>
        <fullName evidence="3">Uncharacterized protein</fullName>
    </submittedName>
</protein>
<keyword evidence="2" id="KW-0812">Transmembrane</keyword>
<organism evidence="3 4">
    <name type="scientific">Blastomyces silverae</name>
    <dbReference type="NCBI Taxonomy" id="2060906"/>
    <lineage>
        <taxon>Eukaryota</taxon>
        <taxon>Fungi</taxon>
        <taxon>Dikarya</taxon>
        <taxon>Ascomycota</taxon>
        <taxon>Pezizomycotina</taxon>
        <taxon>Eurotiomycetes</taxon>
        <taxon>Eurotiomycetidae</taxon>
        <taxon>Onygenales</taxon>
        <taxon>Ajellomycetaceae</taxon>
        <taxon>Blastomyces</taxon>
    </lineage>
</organism>
<comment type="caution">
    <text evidence="3">The sequence shown here is derived from an EMBL/GenBank/DDBJ whole genome shotgun (WGS) entry which is preliminary data.</text>
</comment>
<feature type="transmembrane region" description="Helical" evidence="2">
    <location>
        <begin position="6"/>
        <end position="25"/>
    </location>
</feature>
<feature type="region of interest" description="Disordered" evidence="1">
    <location>
        <begin position="193"/>
        <end position="233"/>
    </location>
</feature>
<evidence type="ECO:0000313" key="4">
    <source>
        <dbReference type="Proteomes" id="UP000053573"/>
    </source>
</evidence>
<evidence type="ECO:0000256" key="2">
    <source>
        <dbReference type="SAM" id="Phobius"/>
    </source>
</evidence>
<feature type="compositionally biased region" description="Low complexity" evidence="1">
    <location>
        <begin position="276"/>
        <end position="297"/>
    </location>
</feature>
<keyword evidence="2" id="KW-1133">Transmembrane helix</keyword>
<dbReference type="OrthoDB" id="4186817at2759"/>
<accession>A0A0H1BB92</accession>
<name>A0A0H1BB92_9EURO</name>
<feature type="region of interest" description="Disordered" evidence="1">
    <location>
        <begin position="107"/>
        <end position="126"/>
    </location>
</feature>
<gene>
    <name evidence="3" type="ORF">EMPG_16218</name>
</gene>
<keyword evidence="4" id="KW-1185">Reference proteome</keyword>
<dbReference type="EMBL" id="LDEV01002614">
    <property type="protein sequence ID" value="KLJ08348.1"/>
    <property type="molecule type" value="Genomic_DNA"/>
</dbReference>
<sequence>MQQKLIGASVSLLIVSVLLCHFHLLPALSSRMCRRDVFYMKNAVALNYLANGFEETCPSGSMQFEHHPTGDELWETKVSSAPQRPLRILNPSSKRIFRSITVSGVRRGYGHGNEHKEQKRKQYPLPSSQILQSQISASKGSHTIPPEYNYEANNNDNEKRNKHPPQLYREKPLHLPLEIKHTTQPLYTPYKQLGQQQRPQKLSLSKSNNNNTSSPIHPTSPSTAPSRPSTPKEAQLLNRPSFLVTVVQQGPDQWHCNHTHHHLSSTADKLLDSQISSSHHSSSPLSSSSSSSSSSPLCATGGRFLSRDNEIRGSFLGMVVCVVVSVMWI</sequence>
<feature type="compositionally biased region" description="Low complexity" evidence="1">
    <location>
        <begin position="201"/>
        <end position="231"/>
    </location>
</feature>